<evidence type="ECO:0000313" key="4">
    <source>
        <dbReference type="Proteomes" id="UP000291289"/>
    </source>
</evidence>
<feature type="region of interest" description="Disordered" evidence="1">
    <location>
        <begin position="92"/>
        <end position="120"/>
    </location>
</feature>
<feature type="compositionally biased region" description="Pro residues" evidence="1">
    <location>
        <begin position="94"/>
        <end position="111"/>
    </location>
</feature>
<keyword evidence="2" id="KW-0472">Membrane</keyword>
<sequence>MVCEVPLLNLGSIQLVDQDGNVVATKRYDNDTTNISRVIATSLPAVPTGYEIVPGQTVYGYNEATGMVDANNPANRDAIGANTVIRVQRVAAPTPTPTPTPQPQPVVPATPKPEEPKALAKTGTSVAGIAIATALVTIAGAALVVRKKIA</sequence>
<gene>
    <name evidence="3" type="ORF">EJ419_02660</name>
</gene>
<dbReference type="RefSeq" id="WP_131283381.1">
    <property type="nucleotide sequence ID" value="NZ_RXLP01000014.1"/>
</dbReference>
<accession>A0A4R0QY78</accession>
<keyword evidence="2" id="KW-1133">Transmembrane helix</keyword>
<evidence type="ECO:0008006" key="5">
    <source>
        <dbReference type="Google" id="ProtNLM"/>
    </source>
</evidence>
<evidence type="ECO:0000256" key="1">
    <source>
        <dbReference type="SAM" id="MobiDB-lite"/>
    </source>
</evidence>
<proteinExistence type="predicted"/>
<keyword evidence="2" id="KW-0812">Transmembrane</keyword>
<dbReference type="OrthoDB" id="3260962at2"/>
<evidence type="ECO:0000313" key="3">
    <source>
        <dbReference type="EMBL" id="TCD54521.1"/>
    </source>
</evidence>
<dbReference type="AlphaFoldDB" id="A0A4R0QY78"/>
<feature type="transmembrane region" description="Helical" evidence="2">
    <location>
        <begin position="126"/>
        <end position="145"/>
    </location>
</feature>
<protein>
    <recommendedName>
        <fullName evidence="5">LPXTG cell wall anchor domain-containing protein</fullName>
    </recommendedName>
</protein>
<evidence type="ECO:0000256" key="2">
    <source>
        <dbReference type="SAM" id="Phobius"/>
    </source>
</evidence>
<reference evidence="3 4" key="1">
    <citation type="submission" date="2018-12" db="EMBL/GenBank/DDBJ databases">
        <title>Alloscrdovia theropitheci sp. nov: a novel taxon from the feces of the bleeding-herat monkey (Theropithecus geleda).</title>
        <authorList>
            <person name="Modesto M."/>
        </authorList>
    </citation>
    <scope>NUCLEOTIDE SEQUENCE [LARGE SCALE GENOMIC DNA]</scope>
    <source>
        <strain evidence="3 4">GLDI4/2</strain>
    </source>
</reference>
<keyword evidence="4" id="KW-1185">Reference proteome</keyword>
<organism evidence="3 4">
    <name type="scientific">Alloscardovia theropitheci</name>
    <dbReference type="NCBI Taxonomy" id="2496842"/>
    <lineage>
        <taxon>Bacteria</taxon>
        <taxon>Bacillati</taxon>
        <taxon>Actinomycetota</taxon>
        <taxon>Actinomycetes</taxon>
        <taxon>Bifidobacteriales</taxon>
        <taxon>Bifidobacteriaceae</taxon>
        <taxon>Alloscardovia</taxon>
    </lineage>
</organism>
<name>A0A4R0QY78_9BIFI</name>
<dbReference type="EMBL" id="RXLP01000014">
    <property type="protein sequence ID" value="TCD54521.1"/>
    <property type="molecule type" value="Genomic_DNA"/>
</dbReference>
<dbReference type="Proteomes" id="UP000291289">
    <property type="component" value="Unassembled WGS sequence"/>
</dbReference>
<comment type="caution">
    <text evidence="3">The sequence shown here is derived from an EMBL/GenBank/DDBJ whole genome shotgun (WGS) entry which is preliminary data.</text>
</comment>